<organism evidence="2 3">
    <name type="scientific">Kutzneria buriramensis</name>
    <dbReference type="NCBI Taxonomy" id="1045776"/>
    <lineage>
        <taxon>Bacteria</taxon>
        <taxon>Bacillati</taxon>
        <taxon>Actinomycetota</taxon>
        <taxon>Actinomycetes</taxon>
        <taxon>Pseudonocardiales</taxon>
        <taxon>Pseudonocardiaceae</taxon>
        <taxon>Kutzneria</taxon>
    </lineage>
</organism>
<dbReference type="Gene3D" id="2.80.10.50">
    <property type="match status" value="1"/>
</dbReference>
<dbReference type="OrthoDB" id="4273937at2"/>
<dbReference type="RefSeq" id="WP_116179044.1">
    <property type="nucleotide sequence ID" value="NZ_CP144375.1"/>
</dbReference>
<dbReference type="EMBL" id="QUNO01000014">
    <property type="protein sequence ID" value="REH38196.1"/>
    <property type="molecule type" value="Genomic_DNA"/>
</dbReference>
<evidence type="ECO:0000256" key="1">
    <source>
        <dbReference type="SAM" id="SignalP"/>
    </source>
</evidence>
<gene>
    <name evidence="2" type="ORF">BCF44_114221</name>
</gene>
<dbReference type="AlphaFoldDB" id="A0A3E0H538"/>
<evidence type="ECO:0000313" key="3">
    <source>
        <dbReference type="Proteomes" id="UP000256269"/>
    </source>
</evidence>
<proteinExistence type="predicted"/>
<evidence type="ECO:0000313" key="2">
    <source>
        <dbReference type="EMBL" id="REH38196.1"/>
    </source>
</evidence>
<feature type="signal peptide" evidence="1">
    <location>
        <begin position="1"/>
        <end position="27"/>
    </location>
</feature>
<reference evidence="2 3" key="1">
    <citation type="submission" date="2018-08" db="EMBL/GenBank/DDBJ databases">
        <title>Genomic Encyclopedia of Archaeal and Bacterial Type Strains, Phase II (KMG-II): from individual species to whole genera.</title>
        <authorList>
            <person name="Goeker M."/>
        </authorList>
    </citation>
    <scope>NUCLEOTIDE SEQUENCE [LARGE SCALE GENOMIC DNA]</scope>
    <source>
        <strain evidence="2 3">DSM 45791</strain>
    </source>
</reference>
<dbReference type="InterPro" id="IPR035992">
    <property type="entry name" value="Ricin_B-like_lectins"/>
</dbReference>
<protein>
    <submittedName>
        <fullName evidence="2">Uncharacterized protein</fullName>
    </submittedName>
</protein>
<comment type="caution">
    <text evidence="2">The sequence shown here is derived from an EMBL/GenBank/DDBJ whole genome shotgun (WGS) entry which is preliminary data.</text>
</comment>
<dbReference type="Proteomes" id="UP000256269">
    <property type="component" value="Unassembled WGS sequence"/>
</dbReference>
<name>A0A3E0H538_9PSEU</name>
<sequence>MRKISRATQVLLGALALAVAAVTPAYASPNAPATNGFTIHSAASSSPKCVGLANNGSTDNGTALVLWDCHYHVDQYWYGTNPLLRSTASGFPNGKCVGLANNGSTANGTWLVL</sequence>
<dbReference type="SUPFAM" id="SSF50370">
    <property type="entry name" value="Ricin B-like lectins"/>
    <property type="match status" value="1"/>
</dbReference>
<keyword evidence="1" id="KW-0732">Signal</keyword>
<accession>A0A3E0H538</accession>
<dbReference type="PROSITE" id="PS50231">
    <property type="entry name" value="RICIN_B_LECTIN"/>
    <property type="match status" value="1"/>
</dbReference>
<keyword evidence="3" id="KW-1185">Reference proteome</keyword>
<feature type="chain" id="PRO_5017801037" evidence="1">
    <location>
        <begin position="28"/>
        <end position="113"/>
    </location>
</feature>